<name>A0AAE0VLT8_9BIVA</name>
<dbReference type="PANTHER" id="PTHR43639">
    <property type="entry name" value="OXIDOREDUCTASE, SHORT-CHAIN DEHYDROGENASE/REDUCTASE FAMILY (AFU_ORTHOLOGUE AFUA_5G02870)"/>
    <property type="match status" value="1"/>
</dbReference>
<evidence type="ECO:0000313" key="4">
    <source>
        <dbReference type="Proteomes" id="UP001195483"/>
    </source>
</evidence>
<dbReference type="PRINTS" id="PR00081">
    <property type="entry name" value="GDHRDH"/>
</dbReference>
<accession>A0AAE0VLT8</accession>
<dbReference type="Proteomes" id="UP001195483">
    <property type="component" value="Unassembled WGS sequence"/>
</dbReference>
<dbReference type="Gene3D" id="3.40.50.720">
    <property type="entry name" value="NAD(P)-binding Rossmann-like Domain"/>
    <property type="match status" value="1"/>
</dbReference>
<sequence length="258" mass="28981">MKNCLITGGAVRIGKGIALALAKNGYTVTYTYNHSKAEAERTLHELKTYNSTAAMEKAELTNLPKMYKIIDALFEKYSRLDLLILNASAFFCTPILNTHEKDWNYILDVNLKSTFFIMQHTAKKMISSGKTSRIIVLTDIATELIWSKFTPYVISKIGAEYLVKSFAKEFAPNILVNAIAPGAILPSTIDDKTAEQIHKIPLRRMGNVEDIANAVLFLARADYITGTTIKQMLKSFQQMLKSFRQLANSFRQLALLLC</sequence>
<dbReference type="Pfam" id="PF13561">
    <property type="entry name" value="adh_short_C2"/>
    <property type="match status" value="1"/>
</dbReference>
<gene>
    <name evidence="3" type="ORF">CHS0354_023873</name>
</gene>
<reference evidence="3" key="2">
    <citation type="journal article" date="2021" name="Genome Biol. Evol.">
        <title>Developing a high-quality reference genome for a parasitic bivalve with doubly uniparental inheritance (Bivalvia: Unionida).</title>
        <authorList>
            <person name="Smith C.H."/>
        </authorList>
    </citation>
    <scope>NUCLEOTIDE SEQUENCE</scope>
    <source>
        <strain evidence="3">CHS0354</strain>
        <tissue evidence="3">Mantle</tissue>
    </source>
</reference>
<dbReference type="PROSITE" id="PS00061">
    <property type="entry name" value="ADH_SHORT"/>
    <property type="match status" value="1"/>
</dbReference>
<dbReference type="InterPro" id="IPR002347">
    <property type="entry name" value="SDR_fam"/>
</dbReference>
<reference evidence="3" key="1">
    <citation type="journal article" date="2021" name="Genome Biol. Evol.">
        <title>A High-Quality Reference Genome for a Parasitic Bivalve with Doubly Uniparental Inheritance (Bivalvia: Unionida).</title>
        <authorList>
            <person name="Smith C.H."/>
        </authorList>
    </citation>
    <scope>NUCLEOTIDE SEQUENCE</scope>
    <source>
        <strain evidence="3">CHS0354</strain>
    </source>
</reference>
<proteinExistence type="inferred from homology"/>
<comment type="caution">
    <text evidence="3">The sequence shown here is derived from an EMBL/GenBank/DDBJ whole genome shotgun (WGS) entry which is preliminary data.</text>
</comment>
<comment type="similarity">
    <text evidence="1">Belongs to the short-chain dehydrogenases/reductases (SDR) family.</text>
</comment>
<evidence type="ECO:0000256" key="2">
    <source>
        <dbReference type="ARBA" id="ARBA00023002"/>
    </source>
</evidence>
<organism evidence="3 4">
    <name type="scientific">Potamilus streckersoni</name>
    <dbReference type="NCBI Taxonomy" id="2493646"/>
    <lineage>
        <taxon>Eukaryota</taxon>
        <taxon>Metazoa</taxon>
        <taxon>Spiralia</taxon>
        <taxon>Lophotrochozoa</taxon>
        <taxon>Mollusca</taxon>
        <taxon>Bivalvia</taxon>
        <taxon>Autobranchia</taxon>
        <taxon>Heteroconchia</taxon>
        <taxon>Palaeoheterodonta</taxon>
        <taxon>Unionida</taxon>
        <taxon>Unionoidea</taxon>
        <taxon>Unionidae</taxon>
        <taxon>Ambleminae</taxon>
        <taxon>Lampsilini</taxon>
        <taxon>Potamilus</taxon>
    </lineage>
</organism>
<keyword evidence="2" id="KW-0560">Oxidoreductase</keyword>
<keyword evidence="4" id="KW-1185">Reference proteome</keyword>
<dbReference type="InterPro" id="IPR020904">
    <property type="entry name" value="Sc_DH/Rdtase_CS"/>
</dbReference>
<dbReference type="PANTHER" id="PTHR43639:SF1">
    <property type="entry name" value="SHORT-CHAIN DEHYDROGENASE_REDUCTASE FAMILY PROTEIN"/>
    <property type="match status" value="1"/>
</dbReference>
<dbReference type="InterPro" id="IPR036291">
    <property type="entry name" value="NAD(P)-bd_dom_sf"/>
</dbReference>
<dbReference type="EMBL" id="JAEAOA010001427">
    <property type="protein sequence ID" value="KAK3582331.1"/>
    <property type="molecule type" value="Genomic_DNA"/>
</dbReference>
<dbReference type="AlphaFoldDB" id="A0AAE0VLT8"/>
<evidence type="ECO:0000313" key="3">
    <source>
        <dbReference type="EMBL" id="KAK3582331.1"/>
    </source>
</evidence>
<protein>
    <submittedName>
        <fullName evidence="3">Uncharacterized protein</fullName>
    </submittedName>
</protein>
<reference evidence="3" key="3">
    <citation type="submission" date="2023-05" db="EMBL/GenBank/DDBJ databases">
        <authorList>
            <person name="Smith C.H."/>
        </authorList>
    </citation>
    <scope>NUCLEOTIDE SEQUENCE</scope>
    <source>
        <strain evidence="3">CHS0354</strain>
        <tissue evidence="3">Mantle</tissue>
    </source>
</reference>
<dbReference type="GO" id="GO:0016491">
    <property type="term" value="F:oxidoreductase activity"/>
    <property type="evidence" value="ECO:0007669"/>
    <property type="project" value="UniProtKB-KW"/>
</dbReference>
<dbReference type="SUPFAM" id="SSF51735">
    <property type="entry name" value="NAD(P)-binding Rossmann-fold domains"/>
    <property type="match status" value="1"/>
</dbReference>
<evidence type="ECO:0000256" key="1">
    <source>
        <dbReference type="ARBA" id="ARBA00006484"/>
    </source>
</evidence>